<evidence type="ECO:0000256" key="5">
    <source>
        <dbReference type="ARBA" id="ARBA00022759"/>
    </source>
</evidence>
<dbReference type="GO" id="GO:0004519">
    <property type="term" value="F:endonuclease activity"/>
    <property type="evidence" value="ECO:0007669"/>
    <property type="project" value="UniProtKB-KW"/>
</dbReference>
<keyword evidence="5 8" id="KW-0255">Endonuclease</keyword>
<comment type="caution">
    <text evidence="8">The sequence shown here is derived from an EMBL/GenBank/DDBJ whole genome shotgun (WGS) entry which is preliminary data.</text>
</comment>
<evidence type="ECO:0000256" key="3">
    <source>
        <dbReference type="ARBA" id="ARBA00022705"/>
    </source>
</evidence>
<dbReference type="GO" id="GO:0016787">
    <property type="term" value="F:hydrolase activity"/>
    <property type="evidence" value="ECO:0007669"/>
    <property type="project" value="UniProtKB-KW"/>
</dbReference>
<keyword evidence="6" id="KW-0378">Hydrolase</keyword>
<keyword evidence="4" id="KW-0540">Nuclease</keyword>
<reference evidence="8 9" key="1">
    <citation type="submission" date="2020-01" db="EMBL/GenBank/DDBJ databases">
        <authorList>
            <person name="Chen J."/>
            <person name="Zhu S."/>
            <person name="Yang J."/>
        </authorList>
    </citation>
    <scope>NUCLEOTIDE SEQUENCE [LARGE SCALE GENOMIC DNA]</scope>
    <source>
        <strain evidence="8 9">345S023</strain>
    </source>
</reference>
<evidence type="ECO:0000256" key="6">
    <source>
        <dbReference type="ARBA" id="ARBA00022801"/>
    </source>
</evidence>
<dbReference type="AlphaFoldDB" id="A0A7X5LJJ1"/>
<evidence type="ECO:0000256" key="4">
    <source>
        <dbReference type="ARBA" id="ARBA00022722"/>
    </source>
</evidence>
<comment type="similarity">
    <text evidence="2">Belongs to the phage GPA family.</text>
</comment>
<sequence>MKRFKESPIANALNHISSDSDSFYHSLDVENRLFVKQTISHLPTEIQRILIKRYKTFDKPFNANTYLRNTVNKIDDLLPEKLVSYFSAGEDELRELAENNSQRCKRFEYYSLENSDTRNVTGSNPVNGNLALYDLSAELVNGFGITPPEVSKSVTLTGALKRMQDKYWWLRKLRKVIARKREAVLIHLGQVNSRKGKYCSDYTVEYRLIQKDLQRKMLENLVIVNENNESFSLAELSDKNVSNPVNRKNELMTRMAGYEKIAKGNNHKSLFVTITCPSRFHNTYGKTGDPNPKWDGSTPYDAQQYLNEMWALVRAELNRKEIKVYGFRIAEPQHDGTPHWHMLIFVQQEQAQQFKAIIEHYALREDGDEAGAAEYRCDFKDIDYSRGSATGYIAKYVSKNVNGANLDSDIDGGNAIEASQRVEAWASCWGIRQFQQIGAGSVTVWRELRRLKELLGDNESFSKIHDAADKGAWAEFVTLMGGVFCKRDDQPIRPLYKEKVDTETGELKQTYFDEAVSISLRGVKLGEKEVITRIHEWRIENRGTRAA</sequence>
<organism evidence="8 9">
    <name type="scientific">Alteromonas profundi</name>
    <dbReference type="NCBI Taxonomy" id="2696062"/>
    <lineage>
        <taxon>Bacteria</taxon>
        <taxon>Pseudomonadati</taxon>
        <taxon>Pseudomonadota</taxon>
        <taxon>Gammaproteobacteria</taxon>
        <taxon>Alteromonadales</taxon>
        <taxon>Alteromonadaceae</taxon>
        <taxon>Alteromonas/Salinimonas group</taxon>
        <taxon>Alteromonas</taxon>
    </lineage>
</organism>
<dbReference type="RefSeq" id="WP_163084092.1">
    <property type="nucleotide sequence ID" value="NZ_JAAAWN010000004.1"/>
</dbReference>
<proteinExistence type="inferred from homology"/>
<dbReference type="InterPro" id="IPR008766">
    <property type="entry name" value="Replication_gene_A-like"/>
</dbReference>
<evidence type="ECO:0000259" key="7">
    <source>
        <dbReference type="Pfam" id="PF05840"/>
    </source>
</evidence>
<evidence type="ECO:0000256" key="2">
    <source>
        <dbReference type="ARBA" id="ARBA00009260"/>
    </source>
</evidence>
<accession>A0A7X5LJJ1</accession>
<dbReference type="EMBL" id="JAAAWN010000004">
    <property type="protein sequence ID" value="NDV90503.1"/>
    <property type="molecule type" value="Genomic_DNA"/>
</dbReference>
<comment type="function">
    <text evidence="1">Possible endonuclease which induces a single-strand cut and initiates DNA replication.</text>
</comment>
<evidence type="ECO:0000256" key="1">
    <source>
        <dbReference type="ARBA" id="ARBA00003293"/>
    </source>
</evidence>
<evidence type="ECO:0000313" key="8">
    <source>
        <dbReference type="EMBL" id="NDV90503.1"/>
    </source>
</evidence>
<name>A0A7X5LJJ1_9ALTE</name>
<keyword evidence="9" id="KW-1185">Reference proteome</keyword>
<feature type="domain" description="Replication gene A protein-like" evidence="7">
    <location>
        <begin position="118"/>
        <end position="403"/>
    </location>
</feature>
<evidence type="ECO:0000313" key="9">
    <source>
        <dbReference type="Proteomes" id="UP000470213"/>
    </source>
</evidence>
<keyword evidence="3" id="KW-0235">DNA replication</keyword>
<protein>
    <submittedName>
        <fullName evidence="8">Replication endonuclease</fullName>
    </submittedName>
</protein>
<dbReference type="Pfam" id="PF05840">
    <property type="entry name" value="Phage_GPA"/>
    <property type="match status" value="1"/>
</dbReference>
<dbReference type="Proteomes" id="UP000470213">
    <property type="component" value="Unassembled WGS sequence"/>
</dbReference>
<gene>
    <name evidence="8" type="ORF">GTH32_04730</name>
</gene>
<dbReference type="GO" id="GO:0006260">
    <property type="term" value="P:DNA replication"/>
    <property type="evidence" value="ECO:0007669"/>
    <property type="project" value="UniProtKB-KW"/>
</dbReference>